<name>A0A5M8IBD1_CHLPH</name>
<dbReference type="PANTHER" id="PTHR12526:SF510">
    <property type="entry name" value="D-INOSITOL 3-PHOSPHATE GLYCOSYLTRANSFERASE"/>
    <property type="match status" value="1"/>
</dbReference>
<dbReference type="AlphaFoldDB" id="A0A5M8IBD1"/>
<evidence type="ECO:0000313" key="5">
    <source>
        <dbReference type="Proteomes" id="UP000327458"/>
    </source>
</evidence>
<organism evidence="4 5">
    <name type="scientific">Chlorobium phaeovibrioides</name>
    <dbReference type="NCBI Taxonomy" id="1094"/>
    <lineage>
        <taxon>Bacteria</taxon>
        <taxon>Pseudomonadati</taxon>
        <taxon>Chlorobiota</taxon>
        <taxon>Chlorobiia</taxon>
        <taxon>Chlorobiales</taxon>
        <taxon>Chlorobiaceae</taxon>
        <taxon>Chlorobium/Pelodictyon group</taxon>
        <taxon>Chlorobium</taxon>
    </lineage>
</organism>
<protein>
    <submittedName>
        <fullName evidence="4">Glycosyltransferase family 4 protein</fullName>
    </submittedName>
</protein>
<dbReference type="Pfam" id="PF00534">
    <property type="entry name" value="Glycos_transf_1"/>
    <property type="match status" value="1"/>
</dbReference>
<feature type="domain" description="Glycosyl transferase family 1" evidence="3">
    <location>
        <begin position="52"/>
        <end position="226"/>
    </location>
</feature>
<evidence type="ECO:0000256" key="1">
    <source>
        <dbReference type="ARBA" id="ARBA00022676"/>
    </source>
</evidence>
<evidence type="ECO:0000256" key="2">
    <source>
        <dbReference type="ARBA" id="ARBA00022679"/>
    </source>
</evidence>
<proteinExistence type="predicted"/>
<comment type="caution">
    <text evidence="4">The sequence shown here is derived from an EMBL/GenBank/DDBJ whole genome shotgun (WGS) entry which is preliminary data.</text>
</comment>
<evidence type="ECO:0000259" key="3">
    <source>
        <dbReference type="Pfam" id="PF00534"/>
    </source>
</evidence>
<reference evidence="4 5" key="1">
    <citation type="submission" date="2019-07" db="EMBL/GenBank/DDBJ databases">
        <title>Draft genome Sequence of Chlorobium phaeovibrioides sp. strain PhvTcv-s14, from the Phylum Chlorobi.</title>
        <authorList>
            <person name="Babenko V."/>
            <person name="Boldyreva D."/>
            <person name="Kanygina A."/>
            <person name="Selezneva O."/>
            <person name="Akopiyan T."/>
            <person name="Lunina O."/>
        </authorList>
    </citation>
    <scope>NUCLEOTIDE SEQUENCE [LARGE SCALE GENOMIC DNA]</scope>
    <source>
        <strain evidence="4 5">GrTcv12</strain>
    </source>
</reference>
<gene>
    <name evidence="4" type="ORF">FP507_03730</name>
</gene>
<dbReference type="CDD" id="cd03801">
    <property type="entry name" value="GT4_PimA-like"/>
    <property type="match status" value="1"/>
</dbReference>
<dbReference type="Proteomes" id="UP000327458">
    <property type="component" value="Unassembled WGS sequence"/>
</dbReference>
<dbReference type="PANTHER" id="PTHR12526">
    <property type="entry name" value="GLYCOSYLTRANSFERASE"/>
    <property type="match status" value="1"/>
</dbReference>
<evidence type="ECO:0000313" key="4">
    <source>
        <dbReference type="EMBL" id="KAA6232300.1"/>
    </source>
</evidence>
<dbReference type="EMBL" id="VMRG01000001">
    <property type="protein sequence ID" value="KAA6232300.1"/>
    <property type="molecule type" value="Genomic_DNA"/>
</dbReference>
<dbReference type="GO" id="GO:0016757">
    <property type="term" value="F:glycosyltransferase activity"/>
    <property type="evidence" value="ECO:0007669"/>
    <property type="project" value="UniProtKB-KW"/>
</dbReference>
<keyword evidence="1" id="KW-0328">Glycosyltransferase</keyword>
<sequence>MLTGKRVRNRRNHHFTQEEINKRIHSTHNKAVFLPNGVDTNRFYYTNNYIHIKEQLSIAPSTKIILTLARVIERKGHDTVLRALPKILARHPDTVYIIAGSGHGTYIDKLNALIKELNLTKNVRFTSFIDDKHLNTFYSMSNIYVMVSRLIESEGDSEGFGITFLEANACGCPVIGSYSGGIPDAIEDGVNGFLVQPDDPEALANKIIQIFDSKSLHQKLANQGLKRVQTQFTWEIITEQLLSIIKKKL</sequence>
<dbReference type="InterPro" id="IPR001296">
    <property type="entry name" value="Glyco_trans_1"/>
</dbReference>
<dbReference type="SUPFAM" id="SSF53756">
    <property type="entry name" value="UDP-Glycosyltransferase/glycogen phosphorylase"/>
    <property type="match status" value="1"/>
</dbReference>
<keyword evidence="2 4" id="KW-0808">Transferase</keyword>
<accession>A0A5M8IBD1</accession>
<dbReference type="Gene3D" id="3.40.50.2000">
    <property type="entry name" value="Glycogen Phosphorylase B"/>
    <property type="match status" value="2"/>
</dbReference>